<comment type="caution">
    <text evidence="1">The sequence shown here is derived from an EMBL/GenBank/DDBJ whole genome shotgun (WGS) entry which is preliminary data.</text>
</comment>
<dbReference type="Proteomes" id="UP001144978">
    <property type="component" value="Unassembled WGS sequence"/>
</dbReference>
<evidence type="ECO:0000313" key="1">
    <source>
        <dbReference type="EMBL" id="KAJ2971314.1"/>
    </source>
</evidence>
<name>A0ACC1MXD6_9APHY</name>
<reference evidence="1" key="1">
    <citation type="submission" date="2022-08" db="EMBL/GenBank/DDBJ databases">
        <title>Genome Sequence of Pycnoporus sanguineus.</title>
        <authorList>
            <person name="Buettner E."/>
        </authorList>
    </citation>
    <scope>NUCLEOTIDE SEQUENCE</scope>
    <source>
        <strain evidence="1">CG-C14</strain>
    </source>
</reference>
<protein>
    <submittedName>
        <fullName evidence="1">Uncharacterized protein</fullName>
    </submittedName>
</protein>
<organism evidence="1 2">
    <name type="scientific">Trametes sanguinea</name>
    <dbReference type="NCBI Taxonomy" id="158606"/>
    <lineage>
        <taxon>Eukaryota</taxon>
        <taxon>Fungi</taxon>
        <taxon>Dikarya</taxon>
        <taxon>Basidiomycota</taxon>
        <taxon>Agaricomycotina</taxon>
        <taxon>Agaricomycetes</taxon>
        <taxon>Polyporales</taxon>
        <taxon>Polyporaceae</taxon>
        <taxon>Trametes</taxon>
    </lineage>
</organism>
<evidence type="ECO:0000313" key="2">
    <source>
        <dbReference type="Proteomes" id="UP001144978"/>
    </source>
</evidence>
<keyword evidence="2" id="KW-1185">Reference proteome</keyword>
<proteinExistence type="predicted"/>
<sequence length="572" mass="61594">MPLKDQNPWTSPGVGGVGGGFGSPRDVSLLGNAKYSIPSPSPSLVALLSSAQPHLTITAQQTALNANKSVSLPIPLPTALSDVEVQGPRQEKPNGRQPLTSTRGFRTNKLHKRRPPSSPSAGYQYPLGAHAAALGRSKSTPSGLGQRVERSRDWSSVEEARHAAEEAESLGYGPDPTAWLTSSSDLSPSRRSTLDPILEVRKKGSSHALAELACTGLCSSSVAALSSQLALEAEISDRLSALKGQSWDDQDAGLFNPYIECASPAELERGLGGMSSPAQVESSTVSSPNPPQSDNYTNAAGSPSGFAVVRGSLDRSEDAMRRWTLAMADVPDEVLVQHLERLRKESMALARGRLPGRRSTAPSQVGHGDDESTVDTRERPTSFFFGGPREMGISPRSPSSARFSVGHYDRELDGDESDDEALSDGDDEEDWKTARQVLFCCRELVQTERNYQARLRELVTTELSSHYAALVARHIPALLSVSETLLTHLVDDPSAWGVSAAFIGCEDELEAAFVAWSAVVGEFFVEDANLKPTRKLTRKPMDDSHSNLGHDTPASSLPRLHDCWPSDFVDHV</sequence>
<accession>A0ACC1MXD6</accession>
<dbReference type="EMBL" id="JANSHE010005374">
    <property type="protein sequence ID" value="KAJ2971314.1"/>
    <property type="molecule type" value="Genomic_DNA"/>
</dbReference>
<gene>
    <name evidence="1" type="ORF">NUW54_g12532</name>
</gene>